<dbReference type="SUPFAM" id="SSF56672">
    <property type="entry name" value="DNA/RNA polymerases"/>
    <property type="match status" value="1"/>
</dbReference>
<evidence type="ECO:0000313" key="1">
    <source>
        <dbReference type="EMBL" id="KAG5568314.1"/>
    </source>
</evidence>
<dbReference type="Gene3D" id="3.10.10.10">
    <property type="entry name" value="HIV Type 1 Reverse Transcriptase, subunit A, domain 1"/>
    <property type="match status" value="1"/>
</dbReference>
<dbReference type="InterPro" id="IPR021109">
    <property type="entry name" value="Peptidase_aspartic_dom_sf"/>
</dbReference>
<reference evidence="1" key="1">
    <citation type="submission" date="2020-09" db="EMBL/GenBank/DDBJ databases">
        <title>De no assembly of potato wild relative species, Solanum commersonii.</title>
        <authorList>
            <person name="Cho K."/>
        </authorList>
    </citation>
    <scope>NUCLEOTIDE SEQUENCE</scope>
    <source>
        <strain evidence="1">LZ3.2</strain>
        <tissue evidence="1">Leaf</tissue>
    </source>
</reference>
<sequence length="270" mass="30382">MSLSFVTPYVAMNFDVIPEQLSEPFSVFTPVGEFILAERVYRDCPVFVNHKSTMADLVELDMVDFDVILGIDWPHACYASVDCRTRVVKFQFPNEPVLEWNSSSAVPKGRFISYLKARKLVSKGCIYHLVQVNDSSAEVPPIQSVPVVKEFPEVFLDDLPGVPPEREIDFDIDLLPDTCPIFIPPYRMAPAELKELKEQLKDLLEKGFIQPSVSPWGAPIGPLALLAISNGQRGSEDSMCACEDNVESMRLDFARVLNWDSIFVPKYSCK</sequence>
<dbReference type="Pfam" id="PF08284">
    <property type="entry name" value="RVP_2"/>
    <property type="match status" value="1"/>
</dbReference>
<evidence type="ECO:0000313" key="2">
    <source>
        <dbReference type="Proteomes" id="UP000824120"/>
    </source>
</evidence>
<dbReference type="OrthoDB" id="437338at2759"/>
<accession>A0A9J5VYU1</accession>
<dbReference type="InterPro" id="IPR043502">
    <property type="entry name" value="DNA/RNA_pol_sf"/>
</dbReference>
<dbReference type="PANTHER" id="PTHR15503">
    <property type="entry name" value="LDOC1 RELATED"/>
    <property type="match status" value="1"/>
</dbReference>
<name>A0A9J5VYU1_SOLCO</name>
<protein>
    <recommendedName>
        <fullName evidence="3">Gag-pol polyprotein</fullName>
    </recommendedName>
</protein>
<evidence type="ECO:0008006" key="3">
    <source>
        <dbReference type="Google" id="ProtNLM"/>
    </source>
</evidence>
<dbReference type="AlphaFoldDB" id="A0A9J5VYU1"/>
<dbReference type="Gene3D" id="2.40.70.10">
    <property type="entry name" value="Acid Proteases"/>
    <property type="match status" value="1"/>
</dbReference>
<gene>
    <name evidence="1" type="ORF">H5410_064671</name>
</gene>
<dbReference type="InterPro" id="IPR032567">
    <property type="entry name" value="RTL1-rel"/>
</dbReference>
<proteinExistence type="predicted"/>
<keyword evidence="2" id="KW-1185">Reference proteome</keyword>
<organism evidence="1 2">
    <name type="scientific">Solanum commersonii</name>
    <name type="common">Commerson's wild potato</name>
    <name type="synonym">Commerson's nightshade</name>
    <dbReference type="NCBI Taxonomy" id="4109"/>
    <lineage>
        <taxon>Eukaryota</taxon>
        <taxon>Viridiplantae</taxon>
        <taxon>Streptophyta</taxon>
        <taxon>Embryophyta</taxon>
        <taxon>Tracheophyta</taxon>
        <taxon>Spermatophyta</taxon>
        <taxon>Magnoliopsida</taxon>
        <taxon>eudicotyledons</taxon>
        <taxon>Gunneridae</taxon>
        <taxon>Pentapetalae</taxon>
        <taxon>asterids</taxon>
        <taxon>lamiids</taxon>
        <taxon>Solanales</taxon>
        <taxon>Solanaceae</taxon>
        <taxon>Solanoideae</taxon>
        <taxon>Solaneae</taxon>
        <taxon>Solanum</taxon>
    </lineage>
</organism>
<dbReference type="CDD" id="cd00303">
    <property type="entry name" value="retropepsin_like"/>
    <property type="match status" value="1"/>
</dbReference>
<dbReference type="PANTHER" id="PTHR15503:SF45">
    <property type="entry name" value="RNA-DIRECTED DNA POLYMERASE HOMOLOG"/>
    <property type="match status" value="1"/>
</dbReference>
<comment type="caution">
    <text evidence="1">The sequence shown here is derived from an EMBL/GenBank/DDBJ whole genome shotgun (WGS) entry which is preliminary data.</text>
</comment>
<dbReference type="EMBL" id="JACXVP010000165">
    <property type="protein sequence ID" value="KAG5568314.1"/>
    <property type="molecule type" value="Genomic_DNA"/>
</dbReference>
<dbReference type="Proteomes" id="UP000824120">
    <property type="component" value="Unassembled WGS sequence"/>
</dbReference>